<evidence type="ECO:0000256" key="4">
    <source>
        <dbReference type="ARBA" id="ARBA00022729"/>
    </source>
</evidence>
<comment type="function">
    <text evidence="8">Protein O-glucosyltransferase. Catalyzes the reaction that attaches glucose through an O-glycosidic linkage to a conserved serine residue found in the consensus sequence C-X-S-X-[PA]-C in epidermal growth factor-like repeats. Regulates Notch signaling by glucosylating Notch in the ER, glucosylation is required for the correct folding and cleavage of Notch.</text>
</comment>
<comment type="subcellular location">
    <subcellularLocation>
        <location evidence="1">Endoplasmic reticulum lumen</location>
    </subcellularLocation>
</comment>
<accession>A0ABD2VXD7</accession>
<protein>
    <recommendedName>
        <fullName evidence="12">Glycosyl transferase CAP10 domain-containing protein</fullName>
    </recommendedName>
</protein>
<dbReference type="AlphaFoldDB" id="A0ABD2VXD7"/>
<gene>
    <name evidence="13" type="ORF">TKK_018980</name>
</gene>
<evidence type="ECO:0000259" key="12">
    <source>
        <dbReference type="SMART" id="SM00672"/>
    </source>
</evidence>
<evidence type="ECO:0000256" key="10">
    <source>
        <dbReference type="ARBA" id="ARBA00049246"/>
    </source>
</evidence>
<dbReference type="InterPro" id="IPR051091">
    <property type="entry name" value="O-Glucosyltr/Glycosyltrsf_90"/>
</dbReference>
<dbReference type="Pfam" id="PF00630">
    <property type="entry name" value="Filamin"/>
    <property type="match status" value="1"/>
</dbReference>
<evidence type="ECO:0000256" key="7">
    <source>
        <dbReference type="ARBA" id="ARBA00043952"/>
    </source>
</evidence>
<feature type="signal peptide" evidence="11">
    <location>
        <begin position="1"/>
        <end position="19"/>
    </location>
</feature>
<dbReference type="Gene3D" id="2.60.40.10">
    <property type="entry name" value="Immunoglobulins"/>
    <property type="match status" value="1"/>
</dbReference>
<feature type="chain" id="PRO_5044770390" description="Glycosyl transferase CAP10 domain-containing protein" evidence="11">
    <location>
        <begin position="20"/>
        <end position="508"/>
    </location>
</feature>
<comment type="caution">
    <text evidence="13">The sequence shown here is derived from an EMBL/GenBank/DDBJ whole genome shotgun (WGS) entry which is preliminary data.</text>
</comment>
<comment type="catalytic activity">
    <reaction evidence="9">
        <text>L-seryl-[EGF-like domain protein] + UDP-alpha-D-xylose = 3-O-(beta-D-xylosyl)-L-seryl-[EGF-like domain protein] + UDP + H(+)</text>
        <dbReference type="Rhea" id="RHEA:62016"/>
        <dbReference type="Rhea" id="RHEA-COMP:16010"/>
        <dbReference type="Rhea" id="RHEA-COMP:16011"/>
        <dbReference type="ChEBI" id="CHEBI:15378"/>
        <dbReference type="ChEBI" id="CHEBI:29999"/>
        <dbReference type="ChEBI" id="CHEBI:57632"/>
        <dbReference type="ChEBI" id="CHEBI:58223"/>
        <dbReference type="ChEBI" id="CHEBI:132085"/>
    </reaction>
</comment>
<dbReference type="Proteomes" id="UP001627154">
    <property type="component" value="Unassembled WGS sequence"/>
</dbReference>
<comment type="catalytic activity">
    <reaction evidence="10">
        <text>L-seryl-[EGF-like domain protein] + UDP-alpha-D-glucose = 3-O-(beta-D-glucosyl)-L-seryl-[EGF-like domain protein] + UDP + H(+)</text>
        <dbReference type="Rhea" id="RHEA:58116"/>
        <dbReference type="Rhea" id="RHEA-COMP:14610"/>
        <dbReference type="Rhea" id="RHEA-COMP:16010"/>
        <dbReference type="ChEBI" id="CHEBI:15378"/>
        <dbReference type="ChEBI" id="CHEBI:29999"/>
        <dbReference type="ChEBI" id="CHEBI:58223"/>
        <dbReference type="ChEBI" id="CHEBI:58885"/>
        <dbReference type="ChEBI" id="CHEBI:140576"/>
    </reaction>
</comment>
<organism evidence="13 14">
    <name type="scientific">Trichogramma kaykai</name>
    <dbReference type="NCBI Taxonomy" id="54128"/>
    <lineage>
        <taxon>Eukaryota</taxon>
        <taxon>Metazoa</taxon>
        <taxon>Ecdysozoa</taxon>
        <taxon>Arthropoda</taxon>
        <taxon>Hexapoda</taxon>
        <taxon>Insecta</taxon>
        <taxon>Pterygota</taxon>
        <taxon>Neoptera</taxon>
        <taxon>Endopterygota</taxon>
        <taxon>Hymenoptera</taxon>
        <taxon>Apocrita</taxon>
        <taxon>Proctotrupomorpha</taxon>
        <taxon>Chalcidoidea</taxon>
        <taxon>Trichogrammatidae</taxon>
        <taxon>Trichogramma</taxon>
    </lineage>
</organism>
<dbReference type="GO" id="GO:0005788">
    <property type="term" value="C:endoplasmic reticulum lumen"/>
    <property type="evidence" value="ECO:0007669"/>
    <property type="project" value="UniProtKB-SubCell"/>
</dbReference>
<evidence type="ECO:0000256" key="5">
    <source>
        <dbReference type="ARBA" id="ARBA00022824"/>
    </source>
</evidence>
<feature type="domain" description="Glycosyl transferase CAP10" evidence="12">
    <location>
        <begin position="233"/>
        <end position="475"/>
    </location>
</feature>
<evidence type="ECO:0000256" key="3">
    <source>
        <dbReference type="ARBA" id="ARBA00022676"/>
    </source>
</evidence>
<keyword evidence="3" id="KW-0328">Glycosyltransferase</keyword>
<dbReference type="GO" id="GO:0016757">
    <property type="term" value="F:glycosyltransferase activity"/>
    <property type="evidence" value="ECO:0007669"/>
    <property type="project" value="UniProtKB-KW"/>
</dbReference>
<keyword evidence="14" id="KW-1185">Reference proteome</keyword>
<proteinExistence type="inferred from homology"/>
<evidence type="ECO:0000256" key="8">
    <source>
        <dbReference type="ARBA" id="ARBA00045690"/>
    </source>
</evidence>
<evidence type="ECO:0000313" key="13">
    <source>
        <dbReference type="EMBL" id="KAL3385409.1"/>
    </source>
</evidence>
<dbReference type="Pfam" id="PF05686">
    <property type="entry name" value="Glyco_transf_90"/>
    <property type="match status" value="1"/>
</dbReference>
<keyword evidence="3" id="KW-0808">Transferase</keyword>
<evidence type="ECO:0000256" key="2">
    <source>
        <dbReference type="ARBA" id="ARBA00006063"/>
    </source>
</evidence>
<keyword evidence="6" id="KW-0325">Glycoprotein</keyword>
<dbReference type="InterPro" id="IPR013783">
    <property type="entry name" value="Ig-like_fold"/>
</dbReference>
<evidence type="ECO:0000256" key="11">
    <source>
        <dbReference type="SAM" id="SignalP"/>
    </source>
</evidence>
<dbReference type="SMART" id="SM00672">
    <property type="entry name" value="CAP10"/>
    <property type="match status" value="1"/>
</dbReference>
<reference evidence="13 14" key="1">
    <citation type="journal article" date="2024" name="bioRxiv">
        <title>A reference genome for Trichogramma kaykai: A tiny desert-dwelling parasitoid wasp with competing sex-ratio distorters.</title>
        <authorList>
            <person name="Culotta J."/>
            <person name="Lindsey A.R."/>
        </authorList>
    </citation>
    <scope>NUCLEOTIDE SEQUENCE [LARGE SCALE GENOMIC DNA]</scope>
    <source>
        <strain evidence="13 14">KSX58</strain>
    </source>
</reference>
<dbReference type="InterPro" id="IPR017868">
    <property type="entry name" value="Filamin/ABP280_repeat-like"/>
</dbReference>
<dbReference type="SUPFAM" id="SSF81296">
    <property type="entry name" value="E set domains"/>
    <property type="match status" value="1"/>
</dbReference>
<evidence type="ECO:0000256" key="9">
    <source>
        <dbReference type="ARBA" id="ARBA00047553"/>
    </source>
</evidence>
<comment type="pathway">
    <text evidence="7">Protein modification.</text>
</comment>
<dbReference type="InterPro" id="IPR014756">
    <property type="entry name" value="Ig_E-set"/>
</dbReference>
<comment type="similarity">
    <text evidence="2">Belongs to the KDELC family.</text>
</comment>
<sequence>MLWFWKLFIFFLLCAFNETTLHTRKIIDVDPTRTILWGPGLEPDKIVLRARYIFVQLVDHQGLNVTNSPGKNFVAAVINGNSLSNETCRVWSQIFDCKDGSFIIRYRLHETCNDLQIKVLVKNHTLPLIRPLIKGPIYEEECYCPQKSIKKWLEDNHCNSNHSQILRDLKLFPSVDFEIYRSKIISRFNQPHGVSLCHYVIKNNKIHRQCFGEHVGFKTFVDDILLSITRKLFLPDVEFFMNLGDWPLVLKNTELLPIFSWCGSVDSNDIILPTYDLAKSSVEAMSSVILDMLSVQASSKTVWEKKIEKVFWRGRDSNRARLILIDLSRKHPNLFNAALTNFFFFTKEAEKYGPTQKHVSFFDFFEYKYQLNIDGTVAAYRFPYLLAGDSLVFKQDSKYYEFFYKDLEAEKHFIPVKHNLSDLVEKVNWAINNDKTAYKITKNAQQFIRDNLMPQHIICYHAVLIQKWSHRITSKIKVFPEMEEVTQKEHECNCLNTKDDGSEIKDEL</sequence>
<evidence type="ECO:0000313" key="14">
    <source>
        <dbReference type="Proteomes" id="UP001627154"/>
    </source>
</evidence>
<dbReference type="InterPro" id="IPR006598">
    <property type="entry name" value="CAP10"/>
</dbReference>
<keyword evidence="5" id="KW-0256">Endoplasmic reticulum</keyword>
<dbReference type="PANTHER" id="PTHR12203">
    <property type="entry name" value="KDEL LYS-ASP-GLU-LEU CONTAINING - RELATED"/>
    <property type="match status" value="1"/>
</dbReference>
<evidence type="ECO:0000256" key="1">
    <source>
        <dbReference type="ARBA" id="ARBA00004319"/>
    </source>
</evidence>
<evidence type="ECO:0000256" key="6">
    <source>
        <dbReference type="ARBA" id="ARBA00023180"/>
    </source>
</evidence>
<keyword evidence="4 11" id="KW-0732">Signal</keyword>
<dbReference type="PANTHER" id="PTHR12203:SF122">
    <property type="entry name" value="GLYCOSYL TRANSFERASE CAP10 DOMAIN-CONTAINING PROTEIN"/>
    <property type="match status" value="1"/>
</dbReference>
<name>A0ABD2VXD7_9HYME</name>
<dbReference type="EMBL" id="JBJJXI010000157">
    <property type="protein sequence ID" value="KAL3385409.1"/>
    <property type="molecule type" value="Genomic_DNA"/>
</dbReference>